<protein>
    <submittedName>
        <fullName evidence="1">DNA primase RepB-like protein</fullName>
    </submittedName>
</protein>
<evidence type="ECO:0000313" key="2">
    <source>
        <dbReference type="Proteomes" id="UP000294958"/>
    </source>
</evidence>
<proteinExistence type="predicted"/>
<reference evidence="1 2" key="1">
    <citation type="submission" date="2019-03" db="EMBL/GenBank/DDBJ databases">
        <title>Genomic Encyclopedia of Type Strains, Phase IV (KMG-IV): sequencing the most valuable type-strain genomes for metagenomic binning, comparative biology and taxonomic classification.</title>
        <authorList>
            <person name="Goeker M."/>
        </authorList>
    </citation>
    <scope>NUCLEOTIDE SEQUENCE [LARGE SCALE GENOMIC DNA]</scope>
    <source>
        <strain evidence="1 2">DSM 11603</strain>
    </source>
</reference>
<accession>A0A4V3DKC7</accession>
<dbReference type="OrthoDB" id="1496333at2"/>
<dbReference type="AlphaFoldDB" id="A0A4V3DKC7"/>
<evidence type="ECO:0000313" key="1">
    <source>
        <dbReference type="EMBL" id="TDR33581.1"/>
    </source>
</evidence>
<dbReference type="Proteomes" id="UP000294958">
    <property type="component" value="Unassembled WGS sequence"/>
</dbReference>
<dbReference type="Gene3D" id="3.30.70.1790">
    <property type="entry name" value="RepB DNA-primase, N-terminal domain"/>
    <property type="match status" value="1"/>
</dbReference>
<dbReference type="EMBL" id="SNZF01000021">
    <property type="protein sequence ID" value="TDR33581.1"/>
    <property type="molecule type" value="Genomic_DNA"/>
</dbReference>
<sequence>MKNHNQAIWKLDQPVEVNVAEDFNKRLLIALQGGPGTHNADRLLRLPGTVNWLNAQKREAGRQPALSFWMTKP</sequence>
<name>A0A4V3DKC7_9HYPH</name>
<gene>
    <name evidence="1" type="ORF">DES43_12169</name>
</gene>
<dbReference type="RefSeq" id="WP_133675788.1">
    <property type="nucleotide sequence ID" value="NZ_SNZF01000021.1"/>
</dbReference>
<keyword evidence="2" id="KW-1185">Reference proteome</keyword>
<organism evidence="1 2">
    <name type="scientific">Aquamicrobium defluvii</name>
    <dbReference type="NCBI Taxonomy" id="69279"/>
    <lineage>
        <taxon>Bacteria</taxon>
        <taxon>Pseudomonadati</taxon>
        <taxon>Pseudomonadota</taxon>
        <taxon>Alphaproteobacteria</taxon>
        <taxon>Hyphomicrobiales</taxon>
        <taxon>Phyllobacteriaceae</taxon>
        <taxon>Aquamicrobium</taxon>
    </lineage>
</organism>
<comment type="caution">
    <text evidence="1">The sequence shown here is derived from an EMBL/GenBank/DDBJ whole genome shotgun (WGS) entry which is preliminary data.</text>
</comment>